<protein>
    <submittedName>
        <fullName evidence="8">Cation transporter</fullName>
    </submittedName>
</protein>
<feature type="transmembrane region" description="Helical" evidence="6">
    <location>
        <begin position="183"/>
        <end position="206"/>
    </location>
</feature>
<keyword evidence="4 6" id="KW-1133">Transmembrane helix</keyword>
<feature type="transmembrane region" description="Helical" evidence="6">
    <location>
        <begin position="140"/>
        <end position="162"/>
    </location>
</feature>
<sequence length="330" mass="35228">MSAPGEGAARFGDTELPREQHDALRRATRLQWIGIAYLLSCVVVVFVVMGSSQAMKVAWVEDLLSLVPPLVFLASLRSIRRPHSPERPYGHHRAIGSAHLASAVALFGMGAFMVFDSGSGLLKAEHPPIGTYQLLGQTVWAGWVMIAAMVYTGAGPVILGHLKKPLAETLHDKVLWADADMNAADWRTAAAAILGILGIGVGWWWADSVAALIIAASIVKDGVTGIKNALRDLMDGEARTHDDERTHPLVGAILTAARGPAWVADAAVRVRDQGHLFHVEVFVVPTATVAVADLEALAARISELDWKLHDVVVAPVSRLPDAVRSTPASG</sequence>
<dbReference type="Gene3D" id="1.20.1510.10">
    <property type="entry name" value="Cation efflux protein transmembrane domain"/>
    <property type="match status" value="1"/>
</dbReference>
<dbReference type="InterPro" id="IPR027469">
    <property type="entry name" value="Cation_efflux_TMD_sf"/>
</dbReference>
<dbReference type="InterPro" id="IPR050291">
    <property type="entry name" value="CDF_Transporter"/>
</dbReference>
<keyword evidence="2" id="KW-0813">Transport</keyword>
<accession>A0A4Q9KC95</accession>
<dbReference type="PANTHER" id="PTHR43840">
    <property type="entry name" value="MITOCHONDRIAL METAL TRANSPORTER 1-RELATED"/>
    <property type="match status" value="1"/>
</dbReference>
<dbReference type="Pfam" id="PF01545">
    <property type="entry name" value="Cation_efflux"/>
    <property type="match status" value="1"/>
</dbReference>
<dbReference type="RefSeq" id="WP_131168769.1">
    <property type="nucleotide sequence ID" value="NZ_SDMQ01000010.1"/>
</dbReference>
<organism evidence="8 9">
    <name type="scientific">Propioniciclava sinopodophylli</name>
    <dbReference type="NCBI Taxonomy" id="1837344"/>
    <lineage>
        <taxon>Bacteria</taxon>
        <taxon>Bacillati</taxon>
        <taxon>Actinomycetota</taxon>
        <taxon>Actinomycetes</taxon>
        <taxon>Propionibacteriales</taxon>
        <taxon>Propionibacteriaceae</taxon>
        <taxon>Propioniciclava</taxon>
    </lineage>
</organism>
<feature type="transmembrane region" description="Helical" evidence="6">
    <location>
        <begin position="97"/>
        <end position="115"/>
    </location>
</feature>
<evidence type="ECO:0000256" key="5">
    <source>
        <dbReference type="ARBA" id="ARBA00023136"/>
    </source>
</evidence>
<feature type="transmembrane region" description="Helical" evidence="6">
    <location>
        <begin position="57"/>
        <end position="76"/>
    </location>
</feature>
<evidence type="ECO:0000256" key="3">
    <source>
        <dbReference type="ARBA" id="ARBA00022692"/>
    </source>
</evidence>
<evidence type="ECO:0000259" key="7">
    <source>
        <dbReference type="Pfam" id="PF01545"/>
    </source>
</evidence>
<proteinExistence type="predicted"/>
<gene>
    <name evidence="8" type="ORF">ET989_10695</name>
</gene>
<dbReference type="InterPro" id="IPR058533">
    <property type="entry name" value="Cation_efflux_TM"/>
</dbReference>
<dbReference type="SUPFAM" id="SSF161111">
    <property type="entry name" value="Cation efflux protein transmembrane domain-like"/>
    <property type="match status" value="1"/>
</dbReference>
<evidence type="ECO:0000256" key="2">
    <source>
        <dbReference type="ARBA" id="ARBA00022448"/>
    </source>
</evidence>
<keyword evidence="3 6" id="KW-0812">Transmembrane</keyword>
<reference evidence="8 9" key="1">
    <citation type="submission" date="2019-01" db="EMBL/GenBank/DDBJ databases">
        <title>Lactibacter flavus gen. nov., sp. nov., a novel bacterium of the family Propionibacteriaceae isolated from raw milk and dairy products.</title>
        <authorList>
            <person name="Huptas C."/>
            <person name="Wenning M."/>
            <person name="Breitenwieser F."/>
            <person name="Doll E."/>
            <person name="Von Neubeck M."/>
            <person name="Busse H.-J."/>
            <person name="Scherer S."/>
        </authorList>
    </citation>
    <scope>NUCLEOTIDE SEQUENCE [LARGE SCALE GENOMIC DNA]</scope>
    <source>
        <strain evidence="8 9">KCTC 33808</strain>
    </source>
</reference>
<evidence type="ECO:0000256" key="4">
    <source>
        <dbReference type="ARBA" id="ARBA00022989"/>
    </source>
</evidence>
<dbReference type="OrthoDB" id="9806522at2"/>
<keyword evidence="5 6" id="KW-0472">Membrane</keyword>
<dbReference type="EMBL" id="SDMQ01000010">
    <property type="protein sequence ID" value="TBT83776.1"/>
    <property type="molecule type" value="Genomic_DNA"/>
</dbReference>
<dbReference type="AlphaFoldDB" id="A0A4Q9KC95"/>
<dbReference type="GO" id="GO:0016020">
    <property type="term" value="C:membrane"/>
    <property type="evidence" value="ECO:0007669"/>
    <property type="project" value="UniProtKB-SubCell"/>
</dbReference>
<dbReference type="PANTHER" id="PTHR43840:SF15">
    <property type="entry name" value="MITOCHONDRIAL METAL TRANSPORTER 1-RELATED"/>
    <property type="match status" value="1"/>
</dbReference>
<evidence type="ECO:0000256" key="1">
    <source>
        <dbReference type="ARBA" id="ARBA00004141"/>
    </source>
</evidence>
<comment type="caution">
    <text evidence="8">The sequence shown here is derived from an EMBL/GenBank/DDBJ whole genome shotgun (WGS) entry which is preliminary data.</text>
</comment>
<dbReference type="Proteomes" id="UP000292373">
    <property type="component" value="Unassembled WGS sequence"/>
</dbReference>
<dbReference type="GO" id="GO:0008324">
    <property type="term" value="F:monoatomic cation transmembrane transporter activity"/>
    <property type="evidence" value="ECO:0007669"/>
    <property type="project" value="InterPro"/>
</dbReference>
<evidence type="ECO:0000256" key="6">
    <source>
        <dbReference type="SAM" id="Phobius"/>
    </source>
</evidence>
<name>A0A4Q9KC95_9ACTN</name>
<feature type="transmembrane region" description="Helical" evidence="6">
    <location>
        <begin position="30"/>
        <end position="51"/>
    </location>
</feature>
<feature type="domain" description="Cation efflux protein transmembrane" evidence="7">
    <location>
        <begin position="35"/>
        <end position="234"/>
    </location>
</feature>
<evidence type="ECO:0000313" key="9">
    <source>
        <dbReference type="Proteomes" id="UP000292373"/>
    </source>
</evidence>
<keyword evidence="9" id="KW-1185">Reference proteome</keyword>
<evidence type="ECO:0000313" key="8">
    <source>
        <dbReference type="EMBL" id="TBT83776.1"/>
    </source>
</evidence>
<comment type="subcellular location">
    <subcellularLocation>
        <location evidence="1">Membrane</location>
        <topology evidence="1">Multi-pass membrane protein</topology>
    </subcellularLocation>
</comment>